<feature type="domain" description="Tetrapyrrole methylase" evidence="1">
    <location>
        <begin position="4"/>
        <end position="215"/>
    </location>
</feature>
<dbReference type="SUPFAM" id="SSF53790">
    <property type="entry name" value="Tetrapyrrole methylase"/>
    <property type="match status" value="1"/>
</dbReference>
<dbReference type="InterPro" id="IPR014777">
    <property type="entry name" value="4pyrrole_Mease_sub1"/>
</dbReference>
<keyword evidence="3" id="KW-1185">Reference proteome</keyword>
<dbReference type="NCBIfam" id="TIGR02467">
    <property type="entry name" value="CbiE"/>
    <property type="match status" value="1"/>
</dbReference>
<keyword evidence="2" id="KW-0489">Methyltransferase</keyword>
<evidence type="ECO:0000313" key="3">
    <source>
        <dbReference type="Proteomes" id="UP000315289"/>
    </source>
</evidence>
<dbReference type="InterPro" id="IPR035996">
    <property type="entry name" value="4pyrrol_Methylase_sf"/>
</dbReference>
<dbReference type="RefSeq" id="WP_144734517.1">
    <property type="nucleotide sequence ID" value="NZ_ML675593.1"/>
</dbReference>
<dbReference type="GO" id="GO:0009236">
    <property type="term" value="P:cobalamin biosynthetic process"/>
    <property type="evidence" value="ECO:0007669"/>
    <property type="project" value="UniProtKB-UniPathway"/>
</dbReference>
<organism evidence="2 3">
    <name type="scientific">Candidatus Nitrosocosmicus arcticus</name>
    <dbReference type="NCBI Taxonomy" id="2035267"/>
    <lineage>
        <taxon>Archaea</taxon>
        <taxon>Nitrososphaerota</taxon>
        <taxon>Nitrososphaeria</taxon>
        <taxon>Nitrososphaerales</taxon>
        <taxon>Nitrososphaeraceae</taxon>
        <taxon>Candidatus Nitrosocosmicus</taxon>
    </lineage>
</organism>
<evidence type="ECO:0000313" key="2">
    <source>
        <dbReference type="EMBL" id="TVP39130.1"/>
    </source>
</evidence>
<dbReference type="GO" id="GO:0008276">
    <property type="term" value="F:protein methyltransferase activity"/>
    <property type="evidence" value="ECO:0007669"/>
    <property type="project" value="InterPro"/>
</dbReference>
<dbReference type="PANTHER" id="PTHR47036">
    <property type="entry name" value="COBALT-FACTOR III C(17)-METHYLTRANSFERASE-RELATED"/>
    <property type="match status" value="1"/>
</dbReference>
<dbReference type="AlphaFoldDB" id="A0A557SR97"/>
<dbReference type="Proteomes" id="UP000315289">
    <property type="component" value="Unassembled WGS sequence"/>
</dbReference>
<dbReference type="InterPro" id="IPR000878">
    <property type="entry name" value="4pyrrol_Mease"/>
</dbReference>
<dbReference type="Pfam" id="PF00590">
    <property type="entry name" value="TP_methylase"/>
    <property type="match status" value="1"/>
</dbReference>
<evidence type="ECO:0000259" key="1">
    <source>
        <dbReference type="Pfam" id="PF00590"/>
    </source>
</evidence>
<dbReference type="Gene3D" id="3.40.1010.10">
    <property type="entry name" value="Cobalt-precorrin-4 Transmethylase, Domain 1"/>
    <property type="match status" value="1"/>
</dbReference>
<comment type="caution">
    <text evidence="2">The sequence shown here is derived from an EMBL/GenBank/DDBJ whole genome shotgun (WGS) entry which is preliminary data.</text>
</comment>
<proteinExistence type="predicted"/>
<dbReference type="EC" id="2.1.1.-" evidence="2"/>
<protein>
    <submittedName>
        <fullName evidence="2">Prorrin-6y C5,15-methyltransferase (Darboxylating), cbiE subunit</fullName>
        <ecNumber evidence="2">2.1.1.-</ecNumber>
    </submittedName>
</protein>
<dbReference type="EMBL" id="VOAH01000020">
    <property type="protein sequence ID" value="TVP39130.1"/>
    <property type="molecule type" value="Genomic_DNA"/>
</dbReference>
<dbReference type="PANTHER" id="PTHR47036:SF1">
    <property type="entry name" value="COBALT-FACTOR III C(17)-METHYLTRANSFERASE-RELATED"/>
    <property type="match status" value="1"/>
</dbReference>
<gene>
    <name evidence="2" type="primary">cbiE</name>
    <name evidence="2" type="ORF">NARC_200019</name>
</gene>
<name>A0A557SR97_9ARCH</name>
<dbReference type="InterPro" id="IPR051810">
    <property type="entry name" value="Precorrin_MeTrfase"/>
</dbReference>
<dbReference type="InterPro" id="IPR012818">
    <property type="entry name" value="CbiE"/>
</dbReference>
<dbReference type="GO" id="GO:0032259">
    <property type="term" value="P:methylation"/>
    <property type="evidence" value="ECO:0007669"/>
    <property type="project" value="UniProtKB-KW"/>
</dbReference>
<sequence>MTKKLYVIGVGPGSKKYLTDFSKEIIKKSRFIIGYKYTLNTIDHLLDTSFNQVFEITMKNQEEIYLNVYNNLMKENDLCTVPFTGDANFSESEVVDRLLYLFGDENVHIIPGISSIQIAAAKSRVPLDKSNIITFHVTGDIEEKKIEMVKSIVDKKSVILVPRPWPSDPSKNFMPSEISLFIKEKGLDTSKIDVWVFENLTNDEKETTFTGKMSSIENKNFSDLSVMVIDQNKRQTYLEF</sequence>
<dbReference type="UniPathway" id="UPA00148"/>
<dbReference type="CDD" id="cd11644">
    <property type="entry name" value="Precorrin-6Y-MT"/>
    <property type="match status" value="1"/>
</dbReference>
<dbReference type="OrthoDB" id="42238at2157"/>
<accession>A0A557SR97</accession>
<reference evidence="2 3" key="1">
    <citation type="journal article" date="2019" name="Front. Microbiol.">
        <title>Ammonia Oxidation by the Arctic Terrestrial Thaumarchaeote Candidatus Nitrosocosmicus arcticus Is Stimulated by Increasing Temperatures.</title>
        <authorList>
            <person name="Alves R.J.E."/>
            <person name="Kerou M."/>
            <person name="Zappe A."/>
            <person name="Bittner R."/>
            <person name="Abby S.S."/>
            <person name="Schmidt H.A."/>
            <person name="Pfeifer K."/>
            <person name="Schleper C."/>
        </authorList>
    </citation>
    <scope>NUCLEOTIDE SEQUENCE [LARGE SCALE GENOMIC DNA]</scope>
    <source>
        <strain evidence="2 3">Kfb</strain>
    </source>
</reference>
<keyword evidence="2" id="KW-0808">Transferase</keyword>